<reference evidence="2 3" key="1">
    <citation type="submission" date="2015-07" db="EMBL/GenBank/DDBJ databases">
        <title>Comparative genomics of the Sigatoka disease complex on banana suggests a link between parallel evolutionary changes in Pseudocercospora fijiensis and Pseudocercospora eumusae and increased virulence on the banana host.</title>
        <authorList>
            <person name="Chang T.-C."/>
            <person name="Salvucci A."/>
            <person name="Crous P.W."/>
            <person name="Stergiopoulos I."/>
        </authorList>
    </citation>
    <scope>NUCLEOTIDE SEQUENCE [LARGE SCALE GENOMIC DNA]</scope>
    <source>
        <strain evidence="2 3">CBS 114824</strain>
    </source>
</reference>
<dbReference type="AlphaFoldDB" id="A0A139HW31"/>
<organism evidence="2 3">
    <name type="scientific">Pseudocercospora eumusae</name>
    <dbReference type="NCBI Taxonomy" id="321146"/>
    <lineage>
        <taxon>Eukaryota</taxon>
        <taxon>Fungi</taxon>
        <taxon>Dikarya</taxon>
        <taxon>Ascomycota</taxon>
        <taxon>Pezizomycotina</taxon>
        <taxon>Dothideomycetes</taxon>
        <taxon>Dothideomycetidae</taxon>
        <taxon>Mycosphaerellales</taxon>
        <taxon>Mycosphaerellaceae</taxon>
        <taxon>Pseudocercospora</taxon>
    </lineage>
</organism>
<comment type="caution">
    <text evidence="2">The sequence shown here is derived from an EMBL/GenBank/DDBJ whole genome shotgun (WGS) entry which is preliminary data.</text>
</comment>
<accession>A0A139HW31</accession>
<proteinExistence type="predicted"/>
<keyword evidence="3" id="KW-1185">Reference proteome</keyword>
<sequence length="157" mass="17649">MVKSYRRLLTTFLPFLSTYARTLDSSKDDPPSPQDEYDSRYWITVMPYLGTGCDPSTPLPNSAIIHRSFNTHDNYVTDGECHPVQAGDLVGSVQIIGGEKCRHSGSNCEGWRWTPENTACNNYIYASARIWCWDGRAYGPAGIGKRTENETEMIEAE</sequence>
<feature type="signal peptide" evidence="1">
    <location>
        <begin position="1"/>
        <end position="20"/>
    </location>
</feature>
<evidence type="ECO:0000313" key="2">
    <source>
        <dbReference type="EMBL" id="KXT06658.1"/>
    </source>
</evidence>
<evidence type="ECO:0000256" key="1">
    <source>
        <dbReference type="SAM" id="SignalP"/>
    </source>
</evidence>
<name>A0A139HW31_9PEZI</name>
<dbReference type="EMBL" id="LFZN01000005">
    <property type="protein sequence ID" value="KXT06658.1"/>
    <property type="molecule type" value="Genomic_DNA"/>
</dbReference>
<dbReference type="OrthoDB" id="10357092at2759"/>
<keyword evidence="1" id="KW-0732">Signal</keyword>
<dbReference type="Proteomes" id="UP000070133">
    <property type="component" value="Unassembled WGS sequence"/>
</dbReference>
<protein>
    <submittedName>
        <fullName evidence="2">Uncharacterized protein</fullName>
    </submittedName>
</protein>
<evidence type="ECO:0000313" key="3">
    <source>
        <dbReference type="Proteomes" id="UP000070133"/>
    </source>
</evidence>
<feature type="chain" id="PRO_5007806885" evidence="1">
    <location>
        <begin position="21"/>
        <end position="157"/>
    </location>
</feature>
<gene>
    <name evidence="2" type="ORF">AC578_8576</name>
</gene>